<sequence>MKEQTVKFVYISLSGNTKAFVQKMVDYFAFNHAEIPVETLDVKELVKEGQAYPDLDQPYVAFLPTYLEGGNGVDNGDQEILTTDLRKLIAKGNNARNCLGIVGSGNRNFNNQFCLTAYQYSEQFGFPVLDTYEMRGLTADVERIAEKIVTVYGSEK</sequence>
<comment type="caution">
    <text evidence="2">The sequence shown here is derived from an EMBL/GenBank/DDBJ whole genome shotgun (WGS) entry which is preliminary data.</text>
</comment>
<dbReference type="Gene3D" id="3.40.50.360">
    <property type="match status" value="1"/>
</dbReference>
<dbReference type="InterPro" id="IPR004465">
    <property type="entry name" value="RNR_NrdI"/>
</dbReference>
<dbReference type="PIRSF" id="PIRSF005087">
    <property type="entry name" value="NrdI"/>
    <property type="match status" value="1"/>
</dbReference>
<organism evidence="2 3">
    <name type="scientific">Streptococcus sobrinus W1703</name>
    <dbReference type="NCBI Taxonomy" id="1227275"/>
    <lineage>
        <taxon>Bacteria</taxon>
        <taxon>Bacillati</taxon>
        <taxon>Bacillota</taxon>
        <taxon>Bacilli</taxon>
        <taxon>Lactobacillales</taxon>
        <taxon>Streptococcaceae</taxon>
        <taxon>Streptococcus</taxon>
    </lineage>
</organism>
<name>U2KGS3_9STRE</name>
<gene>
    <name evidence="2" type="ORF">HMPREF1557_01058</name>
</gene>
<accession>U2KGS3</accession>
<evidence type="ECO:0000256" key="1">
    <source>
        <dbReference type="ARBA" id="ARBA00017129"/>
    </source>
</evidence>
<dbReference type="SUPFAM" id="SSF52218">
    <property type="entry name" value="Flavoproteins"/>
    <property type="match status" value="1"/>
</dbReference>
<dbReference type="PANTHER" id="PTHR37297:SF1">
    <property type="entry name" value="PROTEIN NRDI"/>
    <property type="match status" value="1"/>
</dbReference>
<reference evidence="2 3" key="1">
    <citation type="submission" date="2013-06" db="EMBL/GenBank/DDBJ databases">
        <authorList>
            <person name="Weinstock G."/>
            <person name="Sodergren E."/>
            <person name="Lobos E.A."/>
            <person name="Fulton L."/>
            <person name="Fulton R."/>
            <person name="Courtney L."/>
            <person name="Fronick C."/>
            <person name="O'Laughlin M."/>
            <person name="Godfrey J."/>
            <person name="Wilson R.M."/>
            <person name="Miner T."/>
            <person name="Farmer C."/>
            <person name="Delehaunty K."/>
            <person name="Cordes M."/>
            <person name="Minx P."/>
            <person name="Tomlinson C."/>
            <person name="Chen J."/>
            <person name="Wollam A."/>
            <person name="Pepin K.H."/>
            <person name="Bhonagiri V."/>
            <person name="Zhang X."/>
            <person name="Warren W."/>
            <person name="Mitreva M."/>
            <person name="Mardis E.R."/>
            <person name="Wilson R.K."/>
        </authorList>
    </citation>
    <scope>NUCLEOTIDE SEQUENCE [LARGE SCALE GENOMIC DNA]</scope>
    <source>
        <strain evidence="2 3">W1703</strain>
    </source>
</reference>
<evidence type="ECO:0000313" key="2">
    <source>
        <dbReference type="EMBL" id="ERJ76364.1"/>
    </source>
</evidence>
<dbReference type="HOGENOM" id="CLU_114845_1_0_9"/>
<dbReference type="Proteomes" id="UP000016617">
    <property type="component" value="Unassembled WGS sequence"/>
</dbReference>
<dbReference type="AlphaFoldDB" id="U2KGS3"/>
<dbReference type="InterPro" id="IPR029039">
    <property type="entry name" value="Flavoprotein-like_sf"/>
</dbReference>
<dbReference type="Pfam" id="PF07972">
    <property type="entry name" value="Flavodoxin_NdrI"/>
    <property type="match status" value="1"/>
</dbReference>
<dbReference type="NCBIfam" id="NF002714">
    <property type="entry name" value="PRK02551.1"/>
    <property type="match status" value="1"/>
</dbReference>
<proteinExistence type="predicted"/>
<dbReference type="GO" id="GO:0010181">
    <property type="term" value="F:FMN binding"/>
    <property type="evidence" value="ECO:0007669"/>
    <property type="project" value="InterPro"/>
</dbReference>
<evidence type="ECO:0000313" key="3">
    <source>
        <dbReference type="Proteomes" id="UP000016617"/>
    </source>
</evidence>
<dbReference type="EMBL" id="AWVA01000066">
    <property type="protein sequence ID" value="ERJ76364.1"/>
    <property type="molecule type" value="Genomic_DNA"/>
</dbReference>
<dbReference type="PANTHER" id="PTHR37297">
    <property type="entry name" value="PROTEIN NRDI"/>
    <property type="match status" value="1"/>
</dbReference>
<dbReference type="PATRIC" id="fig|1227275.3.peg.935"/>
<protein>
    <recommendedName>
        <fullName evidence="1">Putative NrdI-like protein</fullName>
    </recommendedName>
</protein>